<keyword evidence="4" id="KW-1185">Reference proteome</keyword>
<dbReference type="EMBL" id="CAMXCT010000142">
    <property type="protein sequence ID" value="CAI3974554.1"/>
    <property type="molecule type" value="Genomic_DNA"/>
</dbReference>
<evidence type="ECO:0000313" key="3">
    <source>
        <dbReference type="EMBL" id="CAL4761866.1"/>
    </source>
</evidence>
<gene>
    <name evidence="1" type="ORF">C1SCF055_LOCUS2946</name>
</gene>
<dbReference type="EMBL" id="CAMXCT030000142">
    <property type="protein sequence ID" value="CAL4761866.1"/>
    <property type="molecule type" value="Genomic_DNA"/>
</dbReference>
<reference evidence="1" key="1">
    <citation type="submission" date="2022-10" db="EMBL/GenBank/DDBJ databases">
        <authorList>
            <person name="Chen Y."/>
            <person name="Dougan E. K."/>
            <person name="Chan C."/>
            <person name="Rhodes N."/>
            <person name="Thang M."/>
        </authorList>
    </citation>
    <scope>NUCLEOTIDE SEQUENCE</scope>
</reference>
<dbReference type="Proteomes" id="UP001152797">
    <property type="component" value="Unassembled WGS sequence"/>
</dbReference>
<evidence type="ECO:0000313" key="1">
    <source>
        <dbReference type="EMBL" id="CAI3974554.1"/>
    </source>
</evidence>
<dbReference type="EMBL" id="CAMXCT020000142">
    <property type="protein sequence ID" value="CAL1127929.1"/>
    <property type="molecule type" value="Genomic_DNA"/>
</dbReference>
<evidence type="ECO:0000313" key="4">
    <source>
        <dbReference type="Proteomes" id="UP001152797"/>
    </source>
</evidence>
<proteinExistence type="predicted"/>
<reference evidence="2" key="2">
    <citation type="submission" date="2024-04" db="EMBL/GenBank/DDBJ databases">
        <authorList>
            <person name="Chen Y."/>
            <person name="Shah S."/>
            <person name="Dougan E. K."/>
            <person name="Thang M."/>
            <person name="Chan C."/>
        </authorList>
    </citation>
    <scope>NUCLEOTIDE SEQUENCE [LARGE SCALE GENOMIC DNA]</scope>
</reference>
<name>A0A9P1FF08_9DINO</name>
<sequence length="267" mass="30389">MDESADDLIDLLTYVCPFSGKKRVAGLDNGELSMKKLKIEPADQEEVLIYQDYFDRLGPSQQPPSPAITAETTCTLKKLADSFDAETFDWSLTRSHGLFNRCPKASCKHIVQIARDEVEANPRATVAATKAINITLTFLYRNGLWIRDTDARKLSDWIFSFLGHYSVLADLSVRRGKSRFPMYPKNHMVCHDALEIRKKAETCEWQLSPLATSCQQQEDFIGKPSKLSRSTNIRQAHRSVIWRSMIKIRFCLLDSGKDQRGMDAYMG</sequence>
<protein>
    <submittedName>
        <fullName evidence="3">Transcriptional regulator</fullName>
    </submittedName>
</protein>
<accession>A0A9P1FF08</accession>
<evidence type="ECO:0000313" key="2">
    <source>
        <dbReference type="EMBL" id="CAL1127929.1"/>
    </source>
</evidence>
<dbReference type="AlphaFoldDB" id="A0A9P1FF08"/>
<organism evidence="1">
    <name type="scientific">Cladocopium goreaui</name>
    <dbReference type="NCBI Taxonomy" id="2562237"/>
    <lineage>
        <taxon>Eukaryota</taxon>
        <taxon>Sar</taxon>
        <taxon>Alveolata</taxon>
        <taxon>Dinophyceae</taxon>
        <taxon>Suessiales</taxon>
        <taxon>Symbiodiniaceae</taxon>
        <taxon>Cladocopium</taxon>
    </lineage>
</organism>
<comment type="caution">
    <text evidence="1">The sequence shown here is derived from an EMBL/GenBank/DDBJ whole genome shotgun (WGS) entry which is preliminary data.</text>
</comment>